<feature type="region of interest" description="Disordered" evidence="1">
    <location>
        <begin position="51"/>
        <end position="79"/>
    </location>
</feature>
<proteinExistence type="predicted"/>
<name>A0A4Y2APX8_ARAVE</name>
<accession>A0A4Y2APX8</accession>
<evidence type="ECO:0000256" key="1">
    <source>
        <dbReference type="SAM" id="MobiDB-lite"/>
    </source>
</evidence>
<protein>
    <submittedName>
        <fullName evidence="2">Uncharacterized protein</fullName>
    </submittedName>
</protein>
<gene>
    <name evidence="2" type="ORF">AVEN_83148_1</name>
</gene>
<feature type="compositionally biased region" description="Polar residues" evidence="1">
    <location>
        <begin position="60"/>
        <end position="69"/>
    </location>
</feature>
<reference evidence="2 3" key="1">
    <citation type="journal article" date="2019" name="Sci. Rep.">
        <title>Orb-weaving spider Araneus ventricosus genome elucidates the spidroin gene catalogue.</title>
        <authorList>
            <person name="Kono N."/>
            <person name="Nakamura H."/>
            <person name="Ohtoshi R."/>
            <person name="Moran D.A.P."/>
            <person name="Shinohara A."/>
            <person name="Yoshida Y."/>
            <person name="Fujiwara M."/>
            <person name="Mori M."/>
            <person name="Tomita M."/>
            <person name="Arakawa K."/>
        </authorList>
    </citation>
    <scope>NUCLEOTIDE SEQUENCE [LARGE SCALE GENOMIC DNA]</scope>
</reference>
<keyword evidence="3" id="KW-1185">Reference proteome</keyword>
<comment type="caution">
    <text evidence="2">The sequence shown here is derived from an EMBL/GenBank/DDBJ whole genome shotgun (WGS) entry which is preliminary data.</text>
</comment>
<evidence type="ECO:0000313" key="2">
    <source>
        <dbReference type="EMBL" id="GBL81074.1"/>
    </source>
</evidence>
<evidence type="ECO:0000313" key="3">
    <source>
        <dbReference type="Proteomes" id="UP000499080"/>
    </source>
</evidence>
<dbReference type="AlphaFoldDB" id="A0A4Y2APX8"/>
<organism evidence="2 3">
    <name type="scientific">Araneus ventricosus</name>
    <name type="common">Orbweaver spider</name>
    <name type="synonym">Epeira ventricosa</name>
    <dbReference type="NCBI Taxonomy" id="182803"/>
    <lineage>
        <taxon>Eukaryota</taxon>
        <taxon>Metazoa</taxon>
        <taxon>Ecdysozoa</taxon>
        <taxon>Arthropoda</taxon>
        <taxon>Chelicerata</taxon>
        <taxon>Arachnida</taxon>
        <taxon>Araneae</taxon>
        <taxon>Araneomorphae</taxon>
        <taxon>Entelegynae</taxon>
        <taxon>Araneoidea</taxon>
        <taxon>Araneidae</taxon>
        <taxon>Araneus</taxon>
    </lineage>
</organism>
<dbReference type="EMBL" id="BGPR01000024">
    <property type="protein sequence ID" value="GBL81074.1"/>
    <property type="molecule type" value="Genomic_DNA"/>
</dbReference>
<dbReference type="Proteomes" id="UP000499080">
    <property type="component" value="Unassembled WGS sequence"/>
</dbReference>
<sequence>MRRKTPELATANSKLPHHISGRTFGTPAYDVMCIKPTNMTDLQWNQVSNLEPSGPEAETLSLSHRGQNKNGERMALTFR</sequence>